<keyword evidence="4" id="KW-1185">Reference proteome</keyword>
<dbReference type="Proteomes" id="UP000499080">
    <property type="component" value="Unassembled WGS sequence"/>
</dbReference>
<dbReference type="GO" id="GO:0008168">
    <property type="term" value="F:methyltransferase activity"/>
    <property type="evidence" value="ECO:0007669"/>
    <property type="project" value="UniProtKB-KW"/>
</dbReference>
<dbReference type="Gene3D" id="3.30.420.10">
    <property type="entry name" value="Ribonuclease H-like superfamily/Ribonuclease H"/>
    <property type="match status" value="1"/>
</dbReference>
<sequence>MSMKVYGVDAVSKKCVFEWFKRFRDEKEDVEDEPRSGRPTTSTTPDNIERVRRMLADDRRLSLRMIAEALKISLDSVSNIIHENLQKPKICARFVPHKLSDEQKQHRMQTSGDFIDACDRNPQFLETIVTGDESWFYQYDPETKRQSMEWCSSSSPLPKKCRLTKSRIKTLLIAFFDSKGLIHHEFVPAGTTVKAESYEGVLKRLLQRIWRVRPQFYQSGQWKLLHDNARPHTAIRVKQFLATRKVTVLEHPPYSPDLAPADFFLFPRLKGVLKGLRFSDIAQIQQRVTTVLRAIPKEAFADSFQQLYNRCQKCIAANGDYFECQ</sequence>
<evidence type="ECO:0000313" key="4">
    <source>
        <dbReference type="Proteomes" id="UP000499080"/>
    </source>
</evidence>
<dbReference type="GO" id="GO:0005634">
    <property type="term" value="C:nucleus"/>
    <property type="evidence" value="ECO:0007669"/>
    <property type="project" value="UniProtKB-SubCell"/>
</dbReference>
<name>A0A4Y2RZA2_ARAVE</name>
<evidence type="ECO:0000256" key="1">
    <source>
        <dbReference type="ARBA" id="ARBA00004123"/>
    </source>
</evidence>
<dbReference type="AlphaFoldDB" id="A0A4Y2RZA2"/>
<dbReference type="SUPFAM" id="SSF46689">
    <property type="entry name" value="Homeodomain-like"/>
    <property type="match status" value="1"/>
</dbReference>
<dbReference type="Pfam" id="PF13565">
    <property type="entry name" value="HTH_32"/>
    <property type="match status" value="1"/>
</dbReference>
<evidence type="ECO:0000313" key="2">
    <source>
        <dbReference type="EMBL" id="GBN81084.1"/>
    </source>
</evidence>
<dbReference type="PANTHER" id="PTHR46060:SF1">
    <property type="entry name" value="MARINER MOS1 TRANSPOSASE-LIKE PROTEIN"/>
    <property type="match status" value="1"/>
</dbReference>
<reference evidence="3 4" key="1">
    <citation type="journal article" date="2019" name="Sci. Rep.">
        <title>Orb-weaving spider Araneus ventricosus genome elucidates the spidroin gene catalogue.</title>
        <authorList>
            <person name="Kono N."/>
            <person name="Nakamura H."/>
            <person name="Ohtoshi R."/>
            <person name="Moran D.A.P."/>
            <person name="Shinohara A."/>
            <person name="Yoshida Y."/>
            <person name="Fujiwara M."/>
            <person name="Mori M."/>
            <person name="Tomita M."/>
            <person name="Arakawa K."/>
        </authorList>
    </citation>
    <scope>NUCLEOTIDE SEQUENCE [LARGE SCALE GENOMIC DNA]</scope>
</reference>
<gene>
    <name evidence="3" type="primary">SETMAR_215</name>
    <name evidence="2" type="synonym">SETMAR_176</name>
    <name evidence="3" type="ORF">AVEN_205015_1</name>
    <name evidence="2" type="ORF">AVEN_251557_1</name>
</gene>
<dbReference type="InterPro" id="IPR052709">
    <property type="entry name" value="Transposase-MT_Hybrid"/>
</dbReference>
<dbReference type="InterPro" id="IPR001888">
    <property type="entry name" value="Transposase_1"/>
</dbReference>
<keyword evidence="3" id="KW-0489">Methyltransferase</keyword>
<accession>A0A4Y2RZA2</accession>
<dbReference type="EMBL" id="BGPR01019142">
    <property type="protein sequence ID" value="GBN81084.1"/>
    <property type="molecule type" value="Genomic_DNA"/>
</dbReference>
<dbReference type="InterPro" id="IPR009057">
    <property type="entry name" value="Homeodomain-like_sf"/>
</dbReference>
<organism evidence="3 4">
    <name type="scientific">Araneus ventricosus</name>
    <name type="common">Orbweaver spider</name>
    <name type="synonym">Epeira ventricosa</name>
    <dbReference type="NCBI Taxonomy" id="182803"/>
    <lineage>
        <taxon>Eukaryota</taxon>
        <taxon>Metazoa</taxon>
        <taxon>Ecdysozoa</taxon>
        <taxon>Arthropoda</taxon>
        <taxon>Chelicerata</taxon>
        <taxon>Arachnida</taxon>
        <taxon>Araneae</taxon>
        <taxon>Araneomorphae</taxon>
        <taxon>Entelegynae</taxon>
        <taxon>Araneoidea</taxon>
        <taxon>Araneidae</taxon>
        <taxon>Araneus</taxon>
    </lineage>
</organism>
<protein>
    <submittedName>
        <fullName evidence="3">Histone-lysine N-methyltransferase SETMAR</fullName>
    </submittedName>
</protein>
<comment type="subcellular location">
    <subcellularLocation>
        <location evidence="1">Nucleus</location>
    </subcellularLocation>
</comment>
<dbReference type="GO" id="GO:0032259">
    <property type="term" value="P:methylation"/>
    <property type="evidence" value="ECO:0007669"/>
    <property type="project" value="UniProtKB-KW"/>
</dbReference>
<dbReference type="EMBL" id="BGPR01019146">
    <property type="protein sequence ID" value="GBN81091.1"/>
    <property type="molecule type" value="Genomic_DNA"/>
</dbReference>
<evidence type="ECO:0000313" key="3">
    <source>
        <dbReference type="EMBL" id="GBN81091.1"/>
    </source>
</evidence>
<dbReference type="OrthoDB" id="6433552at2759"/>
<dbReference type="GO" id="GO:0003676">
    <property type="term" value="F:nucleic acid binding"/>
    <property type="evidence" value="ECO:0007669"/>
    <property type="project" value="InterPro"/>
</dbReference>
<proteinExistence type="predicted"/>
<dbReference type="InterPro" id="IPR036397">
    <property type="entry name" value="RNaseH_sf"/>
</dbReference>
<keyword evidence="3" id="KW-0808">Transferase</keyword>
<dbReference type="PANTHER" id="PTHR46060">
    <property type="entry name" value="MARINER MOS1 TRANSPOSASE-LIKE PROTEIN"/>
    <property type="match status" value="1"/>
</dbReference>
<comment type="caution">
    <text evidence="3">The sequence shown here is derived from an EMBL/GenBank/DDBJ whole genome shotgun (WGS) entry which is preliminary data.</text>
</comment>
<dbReference type="Pfam" id="PF01359">
    <property type="entry name" value="Transposase_1"/>
    <property type="match status" value="1"/>
</dbReference>